<keyword evidence="1" id="KW-0614">Plasmid</keyword>
<reference evidence="1 2" key="1">
    <citation type="journal article" date="2006" name="Genome Biol.">
        <title>The genome of Rhizobium leguminosarum has recognizable core and accessory components.</title>
        <authorList>
            <person name="Young J.W."/>
            <person name="Crossman L.C."/>
            <person name="Johnston A.W.B."/>
            <person name="Thomson N.R."/>
            <person name="Ghazoui Z.F."/>
            <person name="Hull K.H."/>
            <person name="Wexler M."/>
            <person name="Curson A.R.J."/>
            <person name="Todd J.D."/>
            <person name="Poole P.S."/>
            <person name="Mauchline T.H."/>
            <person name="East A.K."/>
            <person name="Quail M.A."/>
            <person name="Churcher C."/>
            <person name="Arrowsmith C."/>
            <person name="Cherevach A."/>
            <person name="Chillingworth T."/>
            <person name="Clarke K."/>
            <person name="Cronin A."/>
            <person name="Davis P."/>
            <person name="Fraser A."/>
            <person name="Hance Z."/>
            <person name="Hauser H."/>
            <person name="Jagels K."/>
            <person name="Moule S."/>
            <person name="Mungall K."/>
            <person name="Norbertczak H."/>
            <person name="Rabbinowitsch E."/>
            <person name="Sanders M."/>
            <person name="Simmonds M."/>
            <person name="Whitehead S."/>
            <person name="Parkhill J."/>
        </authorList>
    </citation>
    <scope>NUCLEOTIDE SEQUENCE [LARGE SCALE GENOMIC DNA]</scope>
    <source>
        <strain evidence="2">DSM 114642 / LMG 32736 / 3841</strain>
    </source>
</reference>
<protein>
    <submittedName>
        <fullName evidence="1">Uncharacterized protein</fullName>
    </submittedName>
</protein>
<sequence length="202" mass="22865">MQRAVRQRRVSLGRQLPRLCPTAQRRMIGDGYLKSHKIEHRIHEPFALAQPHSEHTAQGQGRFDGKIGIAGLTTSRFSPWCMPSRQCFRRHPQCKTAPPTQACLVLRPIRHPEVHLCDVMTAIGVVFVRHGTRIKLIAILFAYRRTVQKLFMHQSLEESNDIVPAKPAAAHDRASTIDSVNLKYLLSDIQTNCGNLLHGRLS</sequence>
<dbReference type="Proteomes" id="UP000006575">
    <property type="component" value="Plasmid pRL7"/>
</dbReference>
<dbReference type="HOGENOM" id="CLU_1353718_0_0_5"/>
<geneLocation type="plasmid" evidence="1 2">
    <name>pRL7</name>
</geneLocation>
<organism evidence="1 2">
    <name type="scientific">Rhizobium johnstonii (strain DSM 114642 / LMG 32736 / 3841)</name>
    <name type="common">Rhizobium leguminosarum bv. viciae</name>
    <dbReference type="NCBI Taxonomy" id="216596"/>
    <lineage>
        <taxon>Bacteria</taxon>
        <taxon>Pseudomonadati</taxon>
        <taxon>Pseudomonadota</taxon>
        <taxon>Alphaproteobacteria</taxon>
        <taxon>Hyphomicrobiales</taxon>
        <taxon>Rhizobiaceae</taxon>
        <taxon>Rhizobium/Agrobacterium group</taxon>
        <taxon>Rhizobium</taxon>
        <taxon>Rhizobium johnstonii</taxon>
    </lineage>
</organism>
<dbReference type="EnsemblBacteria" id="CAK11606">
    <property type="protein sequence ID" value="CAK11606"/>
    <property type="gene ID" value="pRL70078"/>
</dbReference>
<evidence type="ECO:0000313" key="1">
    <source>
        <dbReference type="EMBL" id="CAK11606.1"/>
    </source>
</evidence>
<accession>Q1M9U9</accession>
<dbReference type="AlphaFoldDB" id="Q1M9U9"/>
<evidence type="ECO:0000313" key="2">
    <source>
        <dbReference type="Proteomes" id="UP000006575"/>
    </source>
</evidence>
<name>Q1M9U9_RHIJ3</name>
<proteinExistence type="predicted"/>
<dbReference type="EMBL" id="AM236081">
    <property type="protein sequence ID" value="CAK11606.1"/>
    <property type="molecule type" value="Genomic_DNA"/>
</dbReference>
<gene>
    <name evidence="1" type="ordered locus">pRL70078</name>
</gene>
<keyword evidence="2" id="KW-1185">Reference proteome</keyword>
<dbReference type="KEGG" id="rle:pRL70078"/>